<evidence type="ECO:0000256" key="2">
    <source>
        <dbReference type="ARBA" id="ARBA00022723"/>
    </source>
</evidence>
<dbReference type="Gene3D" id="3.30.50.10">
    <property type="entry name" value="Erythroid Transcription Factor GATA-1, subunit A"/>
    <property type="match status" value="1"/>
</dbReference>
<evidence type="ECO:0000256" key="4">
    <source>
        <dbReference type="ARBA" id="ARBA00022833"/>
    </source>
</evidence>
<dbReference type="Pfam" id="PF00104">
    <property type="entry name" value="Hormone_recep"/>
    <property type="match status" value="1"/>
</dbReference>
<dbReference type="GO" id="GO:0008270">
    <property type="term" value="F:zinc ion binding"/>
    <property type="evidence" value="ECO:0007669"/>
    <property type="project" value="UniProtKB-KW"/>
</dbReference>
<proteinExistence type="evidence at transcript level"/>
<name>W8BIQ5_CERCA</name>
<dbReference type="FunFam" id="3.30.50.10:FF:000019">
    <property type="entry name" value="Nuclear receptor subfamily 2 group E member"/>
    <property type="match status" value="1"/>
</dbReference>
<evidence type="ECO:0000256" key="5">
    <source>
        <dbReference type="ARBA" id="ARBA00023015"/>
    </source>
</evidence>
<evidence type="ECO:0000256" key="6">
    <source>
        <dbReference type="ARBA" id="ARBA00023125"/>
    </source>
</evidence>
<evidence type="ECO:0000313" key="14">
    <source>
        <dbReference type="EMBL" id="JAB98607.1"/>
    </source>
</evidence>
<keyword evidence="4 10" id="KW-0862">Zinc</keyword>
<dbReference type="SUPFAM" id="SSF48508">
    <property type="entry name" value="Nuclear receptor ligand-binding domain"/>
    <property type="match status" value="1"/>
</dbReference>
<keyword evidence="9 10" id="KW-0539">Nucleus</keyword>
<evidence type="ECO:0000256" key="3">
    <source>
        <dbReference type="ARBA" id="ARBA00022771"/>
    </source>
</evidence>
<dbReference type="AlphaFoldDB" id="W8BIQ5"/>
<dbReference type="Pfam" id="PF00105">
    <property type="entry name" value="zf-C4"/>
    <property type="match status" value="1"/>
</dbReference>
<evidence type="ECO:0000256" key="1">
    <source>
        <dbReference type="ARBA" id="ARBA00004123"/>
    </source>
</evidence>
<keyword evidence="6 10" id="KW-0238">DNA-binding</keyword>
<dbReference type="GO" id="GO:0005634">
    <property type="term" value="C:nucleus"/>
    <property type="evidence" value="ECO:0007669"/>
    <property type="project" value="UniProtKB-SubCell"/>
</dbReference>
<keyword evidence="8 10" id="KW-0675">Receptor</keyword>
<dbReference type="Gene3D" id="1.10.565.10">
    <property type="entry name" value="Retinoid X Receptor"/>
    <property type="match status" value="1"/>
</dbReference>
<dbReference type="InterPro" id="IPR035500">
    <property type="entry name" value="NHR-like_dom_sf"/>
</dbReference>
<feature type="compositionally biased region" description="Low complexity" evidence="11">
    <location>
        <begin position="472"/>
        <end position="486"/>
    </location>
</feature>
<evidence type="ECO:0000259" key="12">
    <source>
        <dbReference type="PROSITE" id="PS51030"/>
    </source>
</evidence>
<dbReference type="SUPFAM" id="SSF57716">
    <property type="entry name" value="Glucocorticoid receptor-like (DNA-binding domain)"/>
    <property type="match status" value="1"/>
</dbReference>
<dbReference type="PROSITE" id="PS51030">
    <property type="entry name" value="NUCLEAR_REC_DBD_2"/>
    <property type="match status" value="1"/>
</dbReference>
<evidence type="ECO:0000256" key="11">
    <source>
        <dbReference type="SAM" id="MobiDB-lite"/>
    </source>
</evidence>
<dbReference type="PROSITE" id="PS00031">
    <property type="entry name" value="NUCLEAR_REC_DBD_1"/>
    <property type="match status" value="1"/>
</dbReference>
<feature type="domain" description="Nuclear receptor" evidence="12">
    <location>
        <begin position="36"/>
        <end position="113"/>
    </location>
</feature>
<dbReference type="PROSITE" id="PS51843">
    <property type="entry name" value="NR_LBD"/>
    <property type="match status" value="1"/>
</dbReference>
<sequence>MEKDPQKLQALIDIAKVNMDKRYNNPSSPPSRILYNIACEVCRDHSSGKHYGVFACDGCAGFFKRSVRRARQYVCRAKNGGSCIVNKTKRTQCRACRLRKCLDAGMNKDSVQHERGTRSATMRKYAEIYKDVFGSQEMPPEYLYETGQMPFHPMFKGPILTPLPPPPGATAPEVAAPGATATSAELEVAGAVVPPTLASLPVPVPAPVPLAHMPPHLVPQHLQHFQQAQLAALHLQNPHVQQFHRSHPYAQHAEAQAQVHALAQAQVQAQPQAMAMATAQTQANGQAPTQHQQQPHHLLPNPFDTQAVLNLTMAASVAQHGFHPFNFFAPNPGFPGVRALPPTPPLMLNENIKEVAAEQLFKNVSWIRSINAFQELSLNDQVQLLENSWKEFFVLSIAQYLLPINFQHLVFVYETGHPGCEMVNVVKADVLHLQDVLNKICHMNMDCNEFDCLRALSLFRNPAAQSEDSENNSSGTGDSSQNSSTSDESRGLDESAKICNLYENVRKTLQIYVSTTYPTQVSRVQVLESLVPLLSDVSTFMLEELFFRKTIGEVNIVRVLSDLFSQNKI</sequence>
<dbReference type="OrthoDB" id="10045640at2759"/>
<dbReference type="GO" id="GO:0000122">
    <property type="term" value="P:negative regulation of transcription by RNA polymerase II"/>
    <property type="evidence" value="ECO:0007669"/>
    <property type="project" value="UniProtKB-ARBA"/>
</dbReference>
<organism evidence="14">
    <name type="scientific">Ceratitis capitata</name>
    <name type="common">Mediterranean fruit fly</name>
    <name type="synonym">Tephritis capitata</name>
    <dbReference type="NCBI Taxonomy" id="7213"/>
    <lineage>
        <taxon>Eukaryota</taxon>
        <taxon>Metazoa</taxon>
        <taxon>Ecdysozoa</taxon>
        <taxon>Arthropoda</taxon>
        <taxon>Hexapoda</taxon>
        <taxon>Insecta</taxon>
        <taxon>Pterygota</taxon>
        <taxon>Neoptera</taxon>
        <taxon>Endopterygota</taxon>
        <taxon>Diptera</taxon>
        <taxon>Brachycera</taxon>
        <taxon>Muscomorpha</taxon>
        <taxon>Tephritoidea</taxon>
        <taxon>Tephritidae</taxon>
        <taxon>Ceratitis</taxon>
        <taxon>Ceratitis</taxon>
    </lineage>
</organism>
<comment type="subcellular location">
    <subcellularLocation>
        <location evidence="1 10">Nucleus</location>
    </subcellularLocation>
</comment>
<reference evidence="14" key="2">
    <citation type="journal article" date="2014" name="BMC Genomics">
        <title>A genomic perspective to assessing quality of mass-reared SIT flies used in Mediterranean fruit fly (Ceratitis capitata) eradication in California.</title>
        <authorList>
            <person name="Calla B."/>
            <person name="Hall B."/>
            <person name="Hou S."/>
            <person name="Geib S.M."/>
        </authorList>
    </citation>
    <scope>NUCLEOTIDE SEQUENCE</scope>
</reference>
<evidence type="ECO:0000256" key="8">
    <source>
        <dbReference type="ARBA" id="ARBA00023170"/>
    </source>
</evidence>
<keyword evidence="3 10" id="KW-0863">Zinc-finger</keyword>
<dbReference type="GO" id="GO:0032502">
    <property type="term" value="P:developmental process"/>
    <property type="evidence" value="ECO:0007669"/>
    <property type="project" value="UniProtKB-ARBA"/>
</dbReference>
<keyword evidence="7 10" id="KW-0804">Transcription</keyword>
<dbReference type="InterPro" id="IPR001628">
    <property type="entry name" value="Znf_hrmn_rcpt"/>
</dbReference>
<dbReference type="PRINTS" id="PR00398">
    <property type="entry name" value="STRDHORMONER"/>
</dbReference>
<evidence type="ECO:0000256" key="7">
    <source>
        <dbReference type="ARBA" id="ARBA00023163"/>
    </source>
</evidence>
<keyword evidence="2 10" id="KW-0479">Metal-binding</keyword>
<dbReference type="GO" id="GO:0043565">
    <property type="term" value="F:sequence-specific DNA binding"/>
    <property type="evidence" value="ECO:0007669"/>
    <property type="project" value="InterPro"/>
</dbReference>
<evidence type="ECO:0000256" key="9">
    <source>
        <dbReference type="ARBA" id="ARBA00023242"/>
    </source>
</evidence>
<evidence type="ECO:0000259" key="13">
    <source>
        <dbReference type="PROSITE" id="PS51843"/>
    </source>
</evidence>
<dbReference type="InterPro" id="IPR000536">
    <property type="entry name" value="Nucl_hrmn_rcpt_lig-bd"/>
</dbReference>
<dbReference type="SMART" id="SM00399">
    <property type="entry name" value="ZnF_C4"/>
    <property type="match status" value="1"/>
</dbReference>
<dbReference type="GO" id="GO:0003700">
    <property type="term" value="F:DNA-binding transcription factor activity"/>
    <property type="evidence" value="ECO:0007669"/>
    <property type="project" value="InterPro"/>
</dbReference>
<dbReference type="PANTHER" id="PTHR24083">
    <property type="entry name" value="NUCLEAR HORMONE RECEPTOR"/>
    <property type="match status" value="1"/>
</dbReference>
<comment type="similarity">
    <text evidence="10">Belongs to the nuclear hormone receptor family.</text>
</comment>
<dbReference type="InterPro" id="IPR013088">
    <property type="entry name" value="Znf_NHR/GATA"/>
</dbReference>
<dbReference type="InterPro" id="IPR050274">
    <property type="entry name" value="Nuclear_hormone_rcpt_NR2"/>
</dbReference>
<keyword evidence="5 10" id="KW-0805">Transcription regulation</keyword>
<feature type="region of interest" description="Disordered" evidence="11">
    <location>
        <begin position="465"/>
        <end position="491"/>
    </location>
</feature>
<gene>
    <name evidence="14" type="primary">TLL</name>
</gene>
<dbReference type="SMART" id="SM00430">
    <property type="entry name" value="HOLI"/>
    <property type="match status" value="1"/>
</dbReference>
<feature type="domain" description="NR LBD" evidence="13">
    <location>
        <begin position="294"/>
        <end position="567"/>
    </location>
</feature>
<accession>W8BIQ5</accession>
<evidence type="ECO:0000256" key="10">
    <source>
        <dbReference type="RuleBase" id="RU004334"/>
    </source>
</evidence>
<dbReference type="PRINTS" id="PR00047">
    <property type="entry name" value="STROIDFINGER"/>
</dbReference>
<dbReference type="InterPro" id="IPR001723">
    <property type="entry name" value="Nuclear_hrmn_rcpt"/>
</dbReference>
<reference evidence="14" key="1">
    <citation type="submission" date="2013-07" db="EMBL/GenBank/DDBJ databases">
        <authorList>
            <person name="Geib S."/>
        </authorList>
    </citation>
    <scope>NUCLEOTIDE SEQUENCE</scope>
</reference>
<dbReference type="EMBL" id="GAMC01007948">
    <property type="protein sequence ID" value="JAB98607.1"/>
    <property type="molecule type" value="mRNA"/>
</dbReference>
<protein>
    <submittedName>
        <fullName evidence="14">Protein tailless</fullName>
    </submittedName>
</protein>